<proteinExistence type="inferred from homology"/>
<dbReference type="Pfam" id="PF02990">
    <property type="entry name" value="EMP70"/>
    <property type="match status" value="1"/>
</dbReference>
<name>A0AAD8GU00_9APIA</name>
<evidence type="ECO:0000256" key="7">
    <source>
        <dbReference type="ARBA" id="ARBA00022989"/>
    </source>
</evidence>
<protein>
    <recommendedName>
        <fullName evidence="10">Transmembrane 9 superfamily member</fullName>
    </recommendedName>
</protein>
<accession>A0AAD8GU00</accession>
<dbReference type="PANTHER" id="PTHR10766:SF119">
    <property type="entry name" value="TRANSMEMBRANE 9 SUPERFAMILY MEMBER 5"/>
    <property type="match status" value="1"/>
</dbReference>
<evidence type="ECO:0000313" key="11">
    <source>
        <dbReference type="EMBL" id="KAK1354591.1"/>
    </source>
</evidence>
<sequence>MIQIMGFLMFFITVHLVFSLHFVISAQYNVGDQVPISVNKIGPLDNPSETYQYYDLPVCHPARVVQKKESLGEILNADRLANALYELKFRENKVGQILCEKKLSEDDVSKFRNAIINDFYFQMYYDDLPMWGFIGRVEDNSWNGDEKGLKYFLFKHVQFDVLYNSDQVIEIRAFSDPAHVVDITNNDEVTVQFTYSVSWNETFVPFKKRMDKYSRASLLPTPRQIHWFSFINSFVIIVLLMGLLVMMFLRHLKNDLKKFSGGDEEEDKEVGWKYIHGDVFRPPSQLHLFSAILGSGTQFLIVLVFLFIMAFLGILYPYNLGSLSTSVVVIYSLTFPAAGYCTASFHCQFLRTGWEKSVLLTGILYLGPLFLTVFILNIVAMSFGATAALPLGTIVVILLLYTLVAMPLLALGGMIGQRFSSEFQAPSVTKRVAREIPSLTWYMKTPGQMFVGGLLPFSAIVLELHHLYASMWGYKIFTLSGILFITFIILIVLTAMLSVGMTYIQLSLEDHEWWWRSILRGGSTAIFMFGYCIYYYAKSDMNGSLQLLFFFGYNACLCYAFFLMLGTISFYVSWIFVRHIYHAIKSE</sequence>
<comment type="subcellular location">
    <subcellularLocation>
        <location evidence="1">Endosome membrane</location>
        <topology evidence="1">Multi-pass membrane protein</topology>
    </subcellularLocation>
    <subcellularLocation>
        <location evidence="2">Golgi apparatus membrane</location>
        <topology evidence="2">Multi-pass membrane protein</topology>
    </subcellularLocation>
</comment>
<evidence type="ECO:0000256" key="9">
    <source>
        <dbReference type="ARBA" id="ARBA00023136"/>
    </source>
</evidence>
<evidence type="ECO:0000256" key="8">
    <source>
        <dbReference type="ARBA" id="ARBA00023034"/>
    </source>
</evidence>
<dbReference type="PANTHER" id="PTHR10766">
    <property type="entry name" value="TRANSMEMBRANE 9 SUPERFAMILY PROTEIN"/>
    <property type="match status" value="1"/>
</dbReference>
<evidence type="ECO:0000256" key="2">
    <source>
        <dbReference type="ARBA" id="ARBA00004653"/>
    </source>
</evidence>
<comment type="similarity">
    <text evidence="3 10">Belongs to the nonaspanin (TM9SF) (TC 9.A.2) family.</text>
</comment>
<feature type="transmembrane region" description="Helical" evidence="10">
    <location>
        <begin position="288"/>
        <end position="316"/>
    </location>
</feature>
<reference evidence="11" key="1">
    <citation type="submission" date="2023-02" db="EMBL/GenBank/DDBJ databases">
        <title>Genome of toxic invasive species Heracleum sosnowskyi carries increased number of genes despite the absence of recent whole-genome duplications.</title>
        <authorList>
            <person name="Schelkunov M."/>
            <person name="Shtratnikova V."/>
            <person name="Makarenko M."/>
            <person name="Klepikova A."/>
            <person name="Omelchenko D."/>
            <person name="Novikova G."/>
            <person name="Obukhova E."/>
            <person name="Bogdanov V."/>
            <person name="Penin A."/>
            <person name="Logacheva M."/>
        </authorList>
    </citation>
    <scope>NUCLEOTIDE SEQUENCE</scope>
    <source>
        <strain evidence="11">Hsosn_3</strain>
        <tissue evidence="11">Leaf</tissue>
    </source>
</reference>
<feature type="transmembrane region" description="Helical" evidence="10">
    <location>
        <begin position="227"/>
        <end position="249"/>
    </location>
</feature>
<dbReference type="InterPro" id="IPR004240">
    <property type="entry name" value="EMP70"/>
</dbReference>
<keyword evidence="4 10" id="KW-0812">Transmembrane</keyword>
<evidence type="ECO:0000256" key="1">
    <source>
        <dbReference type="ARBA" id="ARBA00004337"/>
    </source>
</evidence>
<dbReference type="GO" id="GO:0072657">
    <property type="term" value="P:protein localization to membrane"/>
    <property type="evidence" value="ECO:0007669"/>
    <property type="project" value="TreeGrafter"/>
</dbReference>
<organism evidence="11 12">
    <name type="scientific">Heracleum sosnowskyi</name>
    <dbReference type="NCBI Taxonomy" id="360622"/>
    <lineage>
        <taxon>Eukaryota</taxon>
        <taxon>Viridiplantae</taxon>
        <taxon>Streptophyta</taxon>
        <taxon>Embryophyta</taxon>
        <taxon>Tracheophyta</taxon>
        <taxon>Spermatophyta</taxon>
        <taxon>Magnoliopsida</taxon>
        <taxon>eudicotyledons</taxon>
        <taxon>Gunneridae</taxon>
        <taxon>Pentapetalae</taxon>
        <taxon>asterids</taxon>
        <taxon>campanulids</taxon>
        <taxon>Apiales</taxon>
        <taxon>Apiaceae</taxon>
        <taxon>Apioideae</taxon>
        <taxon>apioid superclade</taxon>
        <taxon>Tordylieae</taxon>
        <taxon>Tordyliinae</taxon>
        <taxon>Heracleum</taxon>
    </lineage>
</organism>
<feature type="transmembrane region" description="Helical" evidence="10">
    <location>
        <begin position="358"/>
        <end position="381"/>
    </location>
</feature>
<keyword evidence="8" id="KW-0333">Golgi apparatus</keyword>
<feature type="transmembrane region" description="Helical" evidence="10">
    <location>
        <begin position="328"/>
        <end position="346"/>
    </location>
</feature>
<dbReference type="Proteomes" id="UP001237642">
    <property type="component" value="Unassembled WGS sequence"/>
</dbReference>
<evidence type="ECO:0000256" key="3">
    <source>
        <dbReference type="ARBA" id="ARBA00005227"/>
    </source>
</evidence>
<feature type="transmembrane region" description="Helical" evidence="10">
    <location>
        <begin position="449"/>
        <end position="469"/>
    </location>
</feature>
<dbReference type="GO" id="GO:0010008">
    <property type="term" value="C:endosome membrane"/>
    <property type="evidence" value="ECO:0007669"/>
    <property type="project" value="UniProtKB-SubCell"/>
</dbReference>
<evidence type="ECO:0000256" key="10">
    <source>
        <dbReference type="RuleBase" id="RU363079"/>
    </source>
</evidence>
<dbReference type="EMBL" id="JAUIZM010000011">
    <property type="protein sequence ID" value="KAK1354591.1"/>
    <property type="molecule type" value="Genomic_DNA"/>
</dbReference>
<evidence type="ECO:0000313" key="12">
    <source>
        <dbReference type="Proteomes" id="UP001237642"/>
    </source>
</evidence>
<feature type="transmembrane region" description="Helical" evidence="10">
    <location>
        <begin position="549"/>
        <end position="577"/>
    </location>
</feature>
<feature type="signal peptide" evidence="10">
    <location>
        <begin position="1"/>
        <end position="19"/>
    </location>
</feature>
<keyword evidence="9 10" id="KW-0472">Membrane</keyword>
<feature type="transmembrane region" description="Helical" evidence="10">
    <location>
        <begin position="518"/>
        <end position="537"/>
    </location>
</feature>
<reference evidence="11" key="2">
    <citation type="submission" date="2023-05" db="EMBL/GenBank/DDBJ databases">
        <authorList>
            <person name="Schelkunov M.I."/>
        </authorList>
    </citation>
    <scope>NUCLEOTIDE SEQUENCE</scope>
    <source>
        <strain evidence="11">Hsosn_3</strain>
        <tissue evidence="11">Leaf</tissue>
    </source>
</reference>
<evidence type="ECO:0000256" key="4">
    <source>
        <dbReference type="ARBA" id="ARBA00022692"/>
    </source>
</evidence>
<comment type="caution">
    <text evidence="11">The sequence shown here is derived from an EMBL/GenBank/DDBJ whole genome shotgun (WGS) entry which is preliminary data.</text>
</comment>
<evidence type="ECO:0000256" key="6">
    <source>
        <dbReference type="ARBA" id="ARBA00022753"/>
    </source>
</evidence>
<dbReference type="GO" id="GO:0000139">
    <property type="term" value="C:Golgi membrane"/>
    <property type="evidence" value="ECO:0007669"/>
    <property type="project" value="UniProtKB-SubCell"/>
</dbReference>
<keyword evidence="6" id="KW-0967">Endosome</keyword>
<feature type="transmembrane region" description="Helical" evidence="10">
    <location>
        <begin position="481"/>
        <end position="506"/>
    </location>
</feature>
<feature type="transmembrane region" description="Helical" evidence="10">
    <location>
        <begin position="387"/>
        <end position="411"/>
    </location>
</feature>
<gene>
    <name evidence="11" type="ORF">POM88_047847</name>
</gene>
<evidence type="ECO:0000256" key="5">
    <source>
        <dbReference type="ARBA" id="ARBA00022729"/>
    </source>
</evidence>
<keyword evidence="7 10" id="KW-1133">Transmembrane helix</keyword>
<dbReference type="AlphaFoldDB" id="A0AAD8GU00"/>
<keyword evidence="12" id="KW-1185">Reference proteome</keyword>
<feature type="chain" id="PRO_5041766654" description="Transmembrane 9 superfamily member" evidence="10">
    <location>
        <begin position="20"/>
        <end position="587"/>
    </location>
</feature>
<keyword evidence="5 10" id="KW-0732">Signal</keyword>